<evidence type="ECO:0000313" key="2">
    <source>
        <dbReference type="Proteomes" id="UP001595833"/>
    </source>
</evidence>
<accession>A0ABV9Y0H8</accession>
<evidence type="ECO:0008006" key="3">
    <source>
        <dbReference type="Google" id="ProtNLM"/>
    </source>
</evidence>
<sequence length="643" mass="70060">MRYRGFDAQLSERLDACSADQAHLVQRVLGGVEPTAIHSRHASALAGLVTELPRLHAALTHHHEVGQPQKHLVDKLCENALRRLPVVVEAWGEEVLAPIEALLVGVRAAIAEGPGDGSRDHTGTILEPLRLAVAALDDVLADRFARVWESPDGSLDLVADEVACLLARADRDPVAAEQDLARLTRWDADAVWRTLLPAPAPHRAALVVRGTSALADLEVFDPTADQSPLRSAHRMRWGPATNRLRAFVEHAPPGGEACVVSLVVSAVDRPSAARRARRALAELLDQYTAGTRLLTLAVDARVLVNRVGGPDTEEWRPADRGTPIARPLTRRELPEEVRRALRMAHVAVGAPAVASALAWSALEACGLVRRADLAAALAVQSLRQEVVGAYRVVRQSASARLDQARVKARLARRTAAQRRRALDRCPPDHPHRPRLADLLAAAEADPAERDLAALTDLVATSLAAIGGHARHDERHHLRDLNTWTDLLRPPARDPEPLVTARTALDALLPVLHPAARRQVEQWRARLADPALLAAWVRERTERMTTVVDSLYATRNLTLHSGLVGDEAVHGVGAVMVTDLALELLGNWYGNARGEEAALPPEAVIAVLARRRHDMLSRLHRQAKPGRLDFARLTSPGPDGVWRR</sequence>
<organism evidence="1 2">
    <name type="scientific">Saccharothrix xinjiangensis</name>
    <dbReference type="NCBI Taxonomy" id="204798"/>
    <lineage>
        <taxon>Bacteria</taxon>
        <taxon>Bacillati</taxon>
        <taxon>Actinomycetota</taxon>
        <taxon>Actinomycetes</taxon>
        <taxon>Pseudonocardiales</taxon>
        <taxon>Pseudonocardiaceae</taxon>
        <taxon>Saccharothrix</taxon>
    </lineage>
</organism>
<comment type="caution">
    <text evidence="1">The sequence shown here is derived from an EMBL/GenBank/DDBJ whole genome shotgun (WGS) entry which is preliminary data.</text>
</comment>
<protein>
    <recommendedName>
        <fullName evidence="3">Apea-like HEPN domain-containing protein</fullName>
    </recommendedName>
</protein>
<dbReference type="EMBL" id="JBHSJB010000018">
    <property type="protein sequence ID" value="MFC5056198.1"/>
    <property type="molecule type" value="Genomic_DNA"/>
</dbReference>
<dbReference type="Proteomes" id="UP001595833">
    <property type="component" value="Unassembled WGS sequence"/>
</dbReference>
<name>A0ABV9Y0H8_9PSEU</name>
<proteinExistence type="predicted"/>
<reference evidence="2" key="1">
    <citation type="journal article" date="2019" name="Int. J. Syst. Evol. Microbiol.">
        <title>The Global Catalogue of Microorganisms (GCM) 10K type strain sequencing project: providing services to taxonomists for standard genome sequencing and annotation.</title>
        <authorList>
            <consortium name="The Broad Institute Genomics Platform"/>
            <consortium name="The Broad Institute Genome Sequencing Center for Infectious Disease"/>
            <person name="Wu L."/>
            <person name="Ma J."/>
        </authorList>
    </citation>
    <scope>NUCLEOTIDE SEQUENCE [LARGE SCALE GENOMIC DNA]</scope>
    <source>
        <strain evidence="2">KCTC 12848</strain>
    </source>
</reference>
<keyword evidence="2" id="KW-1185">Reference proteome</keyword>
<evidence type="ECO:0000313" key="1">
    <source>
        <dbReference type="EMBL" id="MFC5056198.1"/>
    </source>
</evidence>
<gene>
    <name evidence="1" type="ORF">ACFPFM_20875</name>
</gene>
<dbReference type="RefSeq" id="WP_344040754.1">
    <property type="nucleotide sequence ID" value="NZ_BAAAKE010000024.1"/>
</dbReference>